<dbReference type="RefSeq" id="WP_011021710.1">
    <property type="nucleotide sequence ID" value="NC_003552.1"/>
</dbReference>
<evidence type="ECO:0000313" key="1">
    <source>
        <dbReference type="EMBL" id="AAM05113.1"/>
    </source>
</evidence>
<dbReference type="GeneID" id="1473594"/>
<dbReference type="EnsemblBacteria" id="AAM05113">
    <property type="protein sequence ID" value="AAM05113"/>
    <property type="gene ID" value="MA_1706"/>
</dbReference>
<evidence type="ECO:0000313" key="2">
    <source>
        <dbReference type="Proteomes" id="UP000002487"/>
    </source>
</evidence>
<dbReference type="AlphaFoldDB" id="Q8TQ46"/>
<protein>
    <submittedName>
        <fullName evidence="1">Uncharacterized protein</fullName>
    </submittedName>
</protein>
<gene>
    <name evidence="1" type="ordered locus">MA_1706</name>
</gene>
<reference evidence="1 2" key="1">
    <citation type="journal article" date="2002" name="Genome Res.">
        <title>The genome of Methanosarcina acetivorans reveals extensive metabolic and physiological diversity.</title>
        <authorList>
            <person name="Galagan J.E."/>
            <person name="Nusbaum C."/>
            <person name="Roy A."/>
            <person name="Endrizzi M.G."/>
            <person name="Macdonald P."/>
            <person name="FitzHugh W."/>
            <person name="Calvo S."/>
            <person name="Engels R."/>
            <person name="Smirnov S."/>
            <person name="Atnoor D."/>
            <person name="Brown A."/>
            <person name="Allen N."/>
            <person name="Naylor J."/>
            <person name="Stange-Thomann N."/>
            <person name="DeArellano K."/>
            <person name="Johnson R."/>
            <person name="Linton L."/>
            <person name="McEwan P."/>
            <person name="McKernan K."/>
            <person name="Talamas J."/>
            <person name="Tirrell A."/>
            <person name="Ye W."/>
            <person name="Zimmer A."/>
            <person name="Barber R.D."/>
            <person name="Cann I."/>
            <person name="Graham D.E."/>
            <person name="Grahame D.A."/>
            <person name="Guss A."/>
            <person name="Hedderich R."/>
            <person name="Ingram-Smith C."/>
            <person name="Kuettner C.H."/>
            <person name="Krzycki J.A."/>
            <person name="Leigh J.A."/>
            <person name="Li W."/>
            <person name="Liu J."/>
            <person name="Mukhopadhyay B."/>
            <person name="Reeve J.N."/>
            <person name="Smith K."/>
            <person name="Springer T.A."/>
            <person name="Umayam L.A."/>
            <person name="White O."/>
            <person name="White R.H."/>
            <person name="de Macario E.C."/>
            <person name="Ferry J.G."/>
            <person name="Jarrell K.F."/>
            <person name="Jing H."/>
            <person name="Macario A.J.L."/>
            <person name="Paulsen I."/>
            <person name="Pritchett M."/>
            <person name="Sowers K.R."/>
            <person name="Swanson R.V."/>
            <person name="Zinder S.H."/>
            <person name="Lander E."/>
            <person name="Metcalf W.W."/>
            <person name="Birren B."/>
        </authorList>
    </citation>
    <scope>NUCLEOTIDE SEQUENCE [LARGE SCALE GENOMIC DNA]</scope>
    <source>
        <strain evidence="2">ATCC 35395 / DSM 2834 / JCM 12185 / C2A</strain>
    </source>
</reference>
<name>Q8TQ46_METAC</name>
<dbReference type="Proteomes" id="UP000002487">
    <property type="component" value="Chromosome"/>
</dbReference>
<proteinExistence type="predicted"/>
<sequence>MFIKIHCPVCGSEMYHDVRLSALEHLHFEGEKQACRYVVENIEIQDSLTEEELVRSILQSLQKVIHDGIEVETLMGILEENYGVTGSCCMGLIERIQLELGMYCPDRKRLYFADPGETGGYTKKNTLYFLFDSFSQFFQL</sequence>
<organism evidence="1 2">
    <name type="scientific">Methanosarcina acetivorans (strain ATCC 35395 / DSM 2834 / JCM 12185 / C2A)</name>
    <dbReference type="NCBI Taxonomy" id="188937"/>
    <lineage>
        <taxon>Archaea</taxon>
        <taxon>Methanobacteriati</taxon>
        <taxon>Methanobacteriota</taxon>
        <taxon>Stenosarchaea group</taxon>
        <taxon>Methanomicrobia</taxon>
        <taxon>Methanosarcinales</taxon>
        <taxon>Methanosarcinaceae</taxon>
        <taxon>Methanosarcina</taxon>
    </lineage>
</organism>
<dbReference type="PhylomeDB" id="Q8TQ46"/>
<dbReference type="HOGENOM" id="CLU_162436_0_0_2"/>
<dbReference type="InParanoid" id="Q8TQ46"/>
<keyword evidence="2" id="KW-1185">Reference proteome</keyword>
<dbReference type="KEGG" id="mac:MA_1706"/>
<accession>Q8TQ46</accession>
<dbReference type="EMBL" id="AE010299">
    <property type="protein sequence ID" value="AAM05113.1"/>
    <property type="molecule type" value="Genomic_DNA"/>
</dbReference>